<dbReference type="EMBL" id="CP116942">
    <property type="protein sequence ID" value="WCO66173.1"/>
    <property type="molecule type" value="Genomic_DNA"/>
</dbReference>
<accession>A0AAF0BUK4</accession>
<dbReference type="PROSITE" id="PS00166">
    <property type="entry name" value="ENOYL_COA_HYDRATASE"/>
    <property type="match status" value="1"/>
</dbReference>
<dbReference type="KEGG" id="ima:PO878_16855"/>
<name>A0AAF0BUK4_9ACTN</name>
<dbReference type="Pfam" id="PF00378">
    <property type="entry name" value="ECH_1"/>
    <property type="match status" value="1"/>
</dbReference>
<dbReference type="InterPro" id="IPR029045">
    <property type="entry name" value="ClpP/crotonase-like_dom_sf"/>
</dbReference>
<dbReference type="GO" id="GO:0003824">
    <property type="term" value="F:catalytic activity"/>
    <property type="evidence" value="ECO:0007669"/>
    <property type="project" value="InterPro"/>
</dbReference>
<protein>
    <submittedName>
        <fullName evidence="3">Enoyl-CoA hydratase-related protein</fullName>
    </submittedName>
</protein>
<evidence type="ECO:0000313" key="4">
    <source>
        <dbReference type="Proteomes" id="UP001216390"/>
    </source>
</evidence>
<evidence type="ECO:0000256" key="2">
    <source>
        <dbReference type="RuleBase" id="RU003707"/>
    </source>
</evidence>
<dbReference type="CDD" id="cd06558">
    <property type="entry name" value="crotonase-like"/>
    <property type="match status" value="1"/>
</dbReference>
<sequence>MTDPSALVLVDHPHPHVARVTLNRPERLNAMSIELVLALDDALATVAEENGTWVVVLTGSGRGFCSGLDLEDHGVVPGIDGLTVGRIAQRAMRVYSRLVPRLRRLPQPVVAAVNGPAYGGGMCLSLGADVRLASTSAVFNATGIVNGLTSTEMGASWLLPRLVGASWAHDVLLTGRRVDADEALRVGLVSRVVDDEALGEEAVEVAAAMCAHSPYGLAMTKDVLWANLEISSLEAAIELEDRNQLMLGFTDNLPEAIRAFRDGRPPAYRDEPRRDMFS</sequence>
<proteinExistence type="inferred from homology"/>
<keyword evidence="4" id="KW-1185">Reference proteome</keyword>
<dbReference type="PANTHER" id="PTHR43802:SF1">
    <property type="entry name" value="IP11341P-RELATED"/>
    <property type="match status" value="1"/>
</dbReference>
<dbReference type="RefSeq" id="WP_272735697.1">
    <property type="nucleotide sequence ID" value="NZ_CP116942.1"/>
</dbReference>
<comment type="similarity">
    <text evidence="1 2">Belongs to the enoyl-CoA hydratase/isomerase family.</text>
</comment>
<organism evidence="3 4">
    <name type="scientific">Iamia majanohamensis</name>
    <dbReference type="NCBI Taxonomy" id="467976"/>
    <lineage>
        <taxon>Bacteria</taxon>
        <taxon>Bacillati</taxon>
        <taxon>Actinomycetota</taxon>
        <taxon>Acidimicrobiia</taxon>
        <taxon>Acidimicrobiales</taxon>
        <taxon>Iamiaceae</taxon>
        <taxon>Iamia</taxon>
    </lineage>
</organism>
<dbReference type="PANTHER" id="PTHR43802">
    <property type="entry name" value="ENOYL-COA HYDRATASE"/>
    <property type="match status" value="1"/>
</dbReference>
<dbReference type="InterPro" id="IPR014748">
    <property type="entry name" value="Enoyl-CoA_hydra_C"/>
</dbReference>
<dbReference type="InterPro" id="IPR001753">
    <property type="entry name" value="Enoyl-CoA_hydra/iso"/>
</dbReference>
<dbReference type="Proteomes" id="UP001216390">
    <property type="component" value="Chromosome"/>
</dbReference>
<evidence type="ECO:0000313" key="3">
    <source>
        <dbReference type="EMBL" id="WCO66173.1"/>
    </source>
</evidence>
<dbReference type="AlphaFoldDB" id="A0AAF0BUK4"/>
<dbReference type="Gene3D" id="3.90.226.10">
    <property type="entry name" value="2-enoyl-CoA Hydratase, Chain A, domain 1"/>
    <property type="match status" value="1"/>
</dbReference>
<dbReference type="InterPro" id="IPR018376">
    <property type="entry name" value="Enoyl-CoA_hyd/isom_CS"/>
</dbReference>
<reference evidence="3" key="1">
    <citation type="submission" date="2023-01" db="EMBL/GenBank/DDBJ databases">
        <title>The diversity of Class Acidimicrobiia in South China Sea sediment environments and the proposal of Iamia marina sp. nov., a novel species of the genus Iamia.</title>
        <authorList>
            <person name="He Y."/>
            <person name="Tian X."/>
        </authorList>
    </citation>
    <scope>NUCLEOTIDE SEQUENCE</scope>
    <source>
        <strain evidence="3">DSM 19957</strain>
    </source>
</reference>
<gene>
    <name evidence="3" type="ORF">PO878_16855</name>
</gene>
<dbReference type="SUPFAM" id="SSF52096">
    <property type="entry name" value="ClpP/crotonase"/>
    <property type="match status" value="1"/>
</dbReference>
<dbReference type="Gene3D" id="1.10.12.10">
    <property type="entry name" value="Lyase 2-enoyl-coa Hydratase, Chain A, domain 2"/>
    <property type="match status" value="1"/>
</dbReference>
<evidence type="ECO:0000256" key="1">
    <source>
        <dbReference type="ARBA" id="ARBA00005254"/>
    </source>
</evidence>